<feature type="compositionally biased region" description="Polar residues" evidence="1">
    <location>
        <begin position="39"/>
        <end position="56"/>
    </location>
</feature>
<protein>
    <submittedName>
        <fullName evidence="2">Uncharacterized protein</fullName>
    </submittedName>
</protein>
<dbReference type="EMBL" id="CM017659">
    <property type="protein sequence ID" value="TYI58965.1"/>
    <property type="molecule type" value="Genomic_DNA"/>
</dbReference>
<organism evidence="2 3">
    <name type="scientific">Gossypium mustelinum</name>
    <name type="common">Cotton</name>
    <name type="synonym">Gossypium caicoense</name>
    <dbReference type="NCBI Taxonomy" id="34275"/>
    <lineage>
        <taxon>Eukaryota</taxon>
        <taxon>Viridiplantae</taxon>
        <taxon>Streptophyta</taxon>
        <taxon>Embryophyta</taxon>
        <taxon>Tracheophyta</taxon>
        <taxon>Spermatophyta</taxon>
        <taxon>Magnoliopsida</taxon>
        <taxon>eudicotyledons</taxon>
        <taxon>Gunneridae</taxon>
        <taxon>Pentapetalae</taxon>
        <taxon>rosids</taxon>
        <taxon>malvids</taxon>
        <taxon>Malvales</taxon>
        <taxon>Malvaceae</taxon>
        <taxon>Malvoideae</taxon>
        <taxon>Gossypium</taxon>
    </lineage>
</organism>
<dbReference type="Proteomes" id="UP000323597">
    <property type="component" value="Chromosome D11"/>
</dbReference>
<name>A0A5D2T2U9_GOSMU</name>
<evidence type="ECO:0000256" key="1">
    <source>
        <dbReference type="SAM" id="MobiDB-lite"/>
    </source>
</evidence>
<keyword evidence="3" id="KW-1185">Reference proteome</keyword>
<gene>
    <name evidence="2" type="ORF">E1A91_D11G399000v1</name>
</gene>
<accession>A0A5D2T2U9</accession>
<proteinExistence type="predicted"/>
<reference evidence="2 3" key="1">
    <citation type="submission" date="2019-07" db="EMBL/GenBank/DDBJ databases">
        <title>WGS assembly of Gossypium mustelinum.</title>
        <authorList>
            <person name="Chen Z.J."/>
            <person name="Sreedasyam A."/>
            <person name="Ando A."/>
            <person name="Song Q."/>
            <person name="De L."/>
            <person name="Hulse-Kemp A."/>
            <person name="Ding M."/>
            <person name="Ye W."/>
            <person name="Kirkbride R."/>
            <person name="Jenkins J."/>
            <person name="Plott C."/>
            <person name="Lovell J."/>
            <person name="Lin Y.-M."/>
            <person name="Vaughn R."/>
            <person name="Liu B."/>
            <person name="Li W."/>
            <person name="Simpson S."/>
            <person name="Scheffler B."/>
            <person name="Saski C."/>
            <person name="Grover C."/>
            <person name="Hu G."/>
            <person name="Conover J."/>
            <person name="Carlson J."/>
            <person name="Shu S."/>
            <person name="Boston L."/>
            <person name="Williams M."/>
            <person name="Peterson D."/>
            <person name="Mcgee K."/>
            <person name="Jones D."/>
            <person name="Wendel J."/>
            <person name="Stelly D."/>
            <person name="Grimwood J."/>
            <person name="Schmutz J."/>
        </authorList>
    </citation>
    <scope>NUCLEOTIDE SEQUENCE [LARGE SCALE GENOMIC DNA]</scope>
    <source>
        <strain evidence="2">1408120.09</strain>
    </source>
</reference>
<feature type="region of interest" description="Disordered" evidence="1">
    <location>
        <begin position="39"/>
        <end position="67"/>
    </location>
</feature>
<evidence type="ECO:0000313" key="2">
    <source>
        <dbReference type="EMBL" id="TYI58965.1"/>
    </source>
</evidence>
<sequence>MNIILSLTKIRVLSPHGYINHTKLPIQLIYRDTMGLPKTSDQNPFANHTQHNTNNPKYFKENIPNTY</sequence>
<dbReference type="AlphaFoldDB" id="A0A5D2T2U9"/>
<evidence type="ECO:0000313" key="3">
    <source>
        <dbReference type="Proteomes" id="UP000323597"/>
    </source>
</evidence>